<dbReference type="KEGG" id="acan:ACA1_267840"/>
<organism evidence="4 5">
    <name type="scientific">Acanthamoeba castellanii (strain ATCC 30010 / Neff)</name>
    <dbReference type="NCBI Taxonomy" id="1257118"/>
    <lineage>
        <taxon>Eukaryota</taxon>
        <taxon>Amoebozoa</taxon>
        <taxon>Discosea</taxon>
        <taxon>Longamoebia</taxon>
        <taxon>Centramoebida</taxon>
        <taxon>Acanthamoebidae</taxon>
        <taxon>Acanthamoeba</taxon>
    </lineage>
</organism>
<dbReference type="OrthoDB" id="16772at2759"/>
<sequence>MPIQLDLAPYVERARTSKWKRVDIPLLVNKYRRAQADNAAMQNRIEERITAQLRHRELLMRKQVLLLRVQKARERVAEHAQWMERENRRVRAQRQQTQEKMKHLKQAIYNLENSKNSLHNDSLYKSGLLEQRKELALIRSQLLDKKKELVFELLTILPILPVNDQQCRVINIVLPNNGDYASVPRGVLAAALGYVVHIVKMIAGYLGVVLPFRMESRGSQSIIYKEGSSTKYPLYLQSNERELWTAVTALNINVAYLCASQGFLPGKHQIPQTLLNLRRLLQSPNLGADTPPRKWHGLGRDKQQAEKDPTLGDWEFI</sequence>
<dbReference type="PANTHER" id="PTHR15157">
    <property type="entry name" value="UV RADIATION RESISTANCE-ASSOCIATED GENE PROTEIN"/>
    <property type="match status" value="1"/>
</dbReference>
<evidence type="ECO:0000256" key="3">
    <source>
        <dbReference type="SAM" id="MobiDB-lite"/>
    </source>
</evidence>
<proteinExistence type="predicted"/>
<keyword evidence="5" id="KW-1185">Reference proteome</keyword>
<protein>
    <submittedName>
        <fullName evidence="4">UV radiation resistance associated protein</fullName>
    </submittedName>
</protein>
<dbReference type="GO" id="GO:0000149">
    <property type="term" value="F:SNARE binding"/>
    <property type="evidence" value="ECO:0007669"/>
    <property type="project" value="TreeGrafter"/>
</dbReference>
<feature type="coiled-coil region" evidence="2">
    <location>
        <begin position="80"/>
        <end position="114"/>
    </location>
</feature>
<dbReference type="VEuPathDB" id="AmoebaDB:ACA1_267840"/>
<dbReference type="InterPro" id="IPR018791">
    <property type="entry name" value="UV_resistance/autophagy_Atg14"/>
</dbReference>
<dbReference type="STRING" id="1257118.L8H1V8"/>
<evidence type="ECO:0000313" key="5">
    <source>
        <dbReference type="Proteomes" id="UP000011083"/>
    </source>
</evidence>
<dbReference type="Proteomes" id="UP000011083">
    <property type="component" value="Unassembled WGS sequence"/>
</dbReference>
<dbReference type="GO" id="GO:0005768">
    <property type="term" value="C:endosome"/>
    <property type="evidence" value="ECO:0007669"/>
    <property type="project" value="TreeGrafter"/>
</dbReference>
<accession>L8H1V8</accession>
<gene>
    <name evidence="4" type="ORF">ACA1_267840</name>
</gene>
<dbReference type="RefSeq" id="XP_004341570.1">
    <property type="nucleotide sequence ID" value="XM_004341522.1"/>
</dbReference>
<dbReference type="Pfam" id="PF10186">
    <property type="entry name" value="ATG14"/>
    <property type="match status" value="1"/>
</dbReference>
<keyword evidence="1 2" id="KW-0175">Coiled coil</keyword>
<dbReference type="EMBL" id="KB007933">
    <property type="protein sequence ID" value="ELR19484.1"/>
    <property type="molecule type" value="Genomic_DNA"/>
</dbReference>
<dbReference type="GO" id="GO:0000323">
    <property type="term" value="C:lytic vacuole"/>
    <property type="evidence" value="ECO:0007669"/>
    <property type="project" value="TreeGrafter"/>
</dbReference>
<name>L8H1V8_ACACF</name>
<dbReference type="GO" id="GO:0035493">
    <property type="term" value="P:SNARE complex assembly"/>
    <property type="evidence" value="ECO:0007669"/>
    <property type="project" value="TreeGrafter"/>
</dbReference>
<dbReference type="PANTHER" id="PTHR15157:SF5">
    <property type="entry name" value="UV RADIATION RESISTANCE-ASSOCIATED GENE PROTEIN"/>
    <property type="match status" value="1"/>
</dbReference>
<dbReference type="GO" id="GO:0032991">
    <property type="term" value="C:protein-containing complex"/>
    <property type="evidence" value="ECO:0007669"/>
    <property type="project" value="UniProtKB-ARBA"/>
</dbReference>
<evidence type="ECO:0000256" key="2">
    <source>
        <dbReference type="SAM" id="Coils"/>
    </source>
</evidence>
<reference evidence="4 5" key="1">
    <citation type="journal article" date="2013" name="Genome Biol.">
        <title>Genome of Acanthamoeba castellanii highlights extensive lateral gene transfer and early evolution of tyrosine kinase signaling.</title>
        <authorList>
            <person name="Clarke M."/>
            <person name="Lohan A.J."/>
            <person name="Liu B."/>
            <person name="Lagkouvardos I."/>
            <person name="Roy S."/>
            <person name="Zafar N."/>
            <person name="Bertelli C."/>
            <person name="Schilde C."/>
            <person name="Kianianmomeni A."/>
            <person name="Burglin T.R."/>
            <person name="Frech C."/>
            <person name="Turcotte B."/>
            <person name="Kopec K.O."/>
            <person name="Synnott J.M."/>
            <person name="Choo C."/>
            <person name="Paponov I."/>
            <person name="Finkler A."/>
            <person name="Soon Heng Tan C."/>
            <person name="Hutchins A.P."/>
            <person name="Weinmeier T."/>
            <person name="Rattei T."/>
            <person name="Chu J.S."/>
            <person name="Gimenez G."/>
            <person name="Irimia M."/>
            <person name="Rigden D.J."/>
            <person name="Fitzpatrick D.A."/>
            <person name="Lorenzo-Morales J."/>
            <person name="Bateman A."/>
            <person name="Chiu C.H."/>
            <person name="Tang P."/>
            <person name="Hegemann P."/>
            <person name="Fromm H."/>
            <person name="Raoult D."/>
            <person name="Greub G."/>
            <person name="Miranda-Saavedra D."/>
            <person name="Chen N."/>
            <person name="Nash P."/>
            <person name="Ginger M.L."/>
            <person name="Horn M."/>
            <person name="Schaap P."/>
            <person name="Caler L."/>
            <person name="Loftus B."/>
        </authorList>
    </citation>
    <scope>NUCLEOTIDE SEQUENCE [LARGE SCALE GENOMIC DNA]</scope>
    <source>
        <strain evidence="4 5">Neff</strain>
    </source>
</reference>
<feature type="compositionally biased region" description="Basic and acidic residues" evidence="3">
    <location>
        <begin position="298"/>
        <end position="310"/>
    </location>
</feature>
<dbReference type="GeneID" id="14920267"/>
<evidence type="ECO:0000256" key="1">
    <source>
        <dbReference type="ARBA" id="ARBA00023054"/>
    </source>
</evidence>
<dbReference type="AlphaFoldDB" id="L8H1V8"/>
<evidence type="ECO:0000313" key="4">
    <source>
        <dbReference type="EMBL" id="ELR19484.1"/>
    </source>
</evidence>
<feature type="region of interest" description="Disordered" evidence="3">
    <location>
        <begin position="285"/>
        <end position="317"/>
    </location>
</feature>